<proteinExistence type="predicted"/>
<accession>A0ABX1TI82</accession>
<evidence type="ECO:0000313" key="2">
    <source>
        <dbReference type="EMBL" id="NMQ18170.1"/>
    </source>
</evidence>
<dbReference type="InterPro" id="IPR025511">
    <property type="entry name" value="DUF4398"/>
</dbReference>
<dbReference type="Gene3D" id="1.20.1270.390">
    <property type="match status" value="1"/>
</dbReference>
<keyword evidence="3" id="KW-1185">Reference proteome</keyword>
<protein>
    <submittedName>
        <fullName evidence="2">DUF4398 domain-containing protein</fullName>
    </submittedName>
</protein>
<evidence type="ECO:0000313" key="3">
    <source>
        <dbReference type="Proteomes" id="UP000760480"/>
    </source>
</evidence>
<comment type="caution">
    <text evidence="2">The sequence shown here is derived from an EMBL/GenBank/DDBJ whole genome shotgun (WGS) entry which is preliminary data.</text>
</comment>
<sequence>MSDARQAIWSAEASGAARRAPNTLQAAWILLQKAQAHLETGAYEDARRYALDARDEAIKAREDAVRNTAVRPESP</sequence>
<dbReference type="Pfam" id="PF14346">
    <property type="entry name" value="DUF4398"/>
    <property type="match status" value="1"/>
</dbReference>
<name>A0ABX1TI82_9GAMM</name>
<gene>
    <name evidence="2" type="ORF">E4P82_02530</name>
</gene>
<evidence type="ECO:0000259" key="1">
    <source>
        <dbReference type="Pfam" id="PF14346"/>
    </source>
</evidence>
<reference evidence="2 3" key="1">
    <citation type="submission" date="2019-03" db="EMBL/GenBank/DDBJ databases">
        <title>Metabolic reconstructions from genomes of highly enriched 'Candidatus Accumulibacter' and 'Candidatus Competibacter' bioreactor populations.</title>
        <authorList>
            <person name="Annavajhala M.K."/>
            <person name="Welles L."/>
            <person name="Abbas B."/>
            <person name="Sorokin D."/>
            <person name="Park H."/>
            <person name="Van Loosdrecht M."/>
            <person name="Chandran K."/>
        </authorList>
    </citation>
    <scope>NUCLEOTIDE SEQUENCE [LARGE SCALE GENOMIC DNA]</scope>
    <source>
        <strain evidence="2 3">SBR_G</strain>
    </source>
</reference>
<dbReference type="EMBL" id="SPMZ01000008">
    <property type="protein sequence ID" value="NMQ18170.1"/>
    <property type="molecule type" value="Genomic_DNA"/>
</dbReference>
<organism evidence="2 3">
    <name type="scientific">Candidatus Competibacter phosphatis</name>
    <dbReference type="NCBI Taxonomy" id="221280"/>
    <lineage>
        <taxon>Bacteria</taxon>
        <taxon>Pseudomonadati</taxon>
        <taxon>Pseudomonadota</taxon>
        <taxon>Gammaproteobacteria</taxon>
        <taxon>Candidatus Competibacteraceae</taxon>
        <taxon>Candidatus Competibacter</taxon>
    </lineage>
</organism>
<dbReference type="Proteomes" id="UP000760480">
    <property type="component" value="Unassembled WGS sequence"/>
</dbReference>
<feature type="domain" description="DUF4398" evidence="1">
    <location>
        <begin position="1"/>
        <end position="69"/>
    </location>
</feature>